<keyword evidence="1" id="KW-0472">Membrane</keyword>
<keyword evidence="1" id="KW-1133">Transmembrane helix</keyword>
<feature type="transmembrane region" description="Helical" evidence="1">
    <location>
        <begin position="120"/>
        <end position="142"/>
    </location>
</feature>
<evidence type="ECO:0000313" key="3">
    <source>
        <dbReference type="Proteomes" id="UP000269438"/>
    </source>
</evidence>
<proteinExistence type="predicted"/>
<feature type="transmembrane region" description="Helical" evidence="1">
    <location>
        <begin position="46"/>
        <end position="68"/>
    </location>
</feature>
<reference evidence="2 3" key="1">
    <citation type="submission" date="2018-10" db="EMBL/GenBank/DDBJ databases">
        <authorList>
            <person name="Li J."/>
        </authorList>
    </citation>
    <scope>NUCLEOTIDE SEQUENCE [LARGE SCALE GENOMIC DNA]</scope>
    <source>
        <strain evidence="2 3">JCM 11654</strain>
    </source>
</reference>
<feature type="transmembrane region" description="Helical" evidence="1">
    <location>
        <begin position="154"/>
        <end position="176"/>
    </location>
</feature>
<organism evidence="2 3">
    <name type="scientific">Mycetocola lacteus</name>
    <dbReference type="NCBI Taxonomy" id="76637"/>
    <lineage>
        <taxon>Bacteria</taxon>
        <taxon>Bacillati</taxon>
        <taxon>Actinomycetota</taxon>
        <taxon>Actinomycetes</taxon>
        <taxon>Micrococcales</taxon>
        <taxon>Microbacteriaceae</taxon>
        <taxon>Mycetocola</taxon>
    </lineage>
</organism>
<dbReference type="Proteomes" id="UP000269438">
    <property type="component" value="Unassembled WGS sequence"/>
</dbReference>
<keyword evidence="1" id="KW-0812">Transmembrane</keyword>
<sequence length="253" mass="27245">MDLIWIILMYVLGGAVLLAILGVLFWPGKRSDPNALTLRRVVVTRVIGQLTVGFGILGAVASVGRALWSPETRVELPGVTPFPEVVGADGVRILWGGFDHAAFTMEGADFWGRFWLAMDAALIAALFVTAGFAVIRICDALLAGTPFQTRVVRWLRITAWVGLGAGLGAQLANYFARHLIAGQLEGALPAHILNADSSGMLNRQFLASSQAFTPDFWPVGLWLVLLALAAAFGIGARLQRDNRGLRREVEGLV</sequence>
<gene>
    <name evidence="2" type="ORF">D9V34_15515</name>
</gene>
<keyword evidence="3" id="KW-1185">Reference proteome</keyword>
<evidence type="ECO:0000313" key="2">
    <source>
        <dbReference type="EMBL" id="RLP79211.1"/>
    </source>
</evidence>
<evidence type="ECO:0008006" key="4">
    <source>
        <dbReference type="Google" id="ProtNLM"/>
    </source>
</evidence>
<name>A0A3L7AI13_9MICO</name>
<feature type="transmembrane region" description="Helical" evidence="1">
    <location>
        <begin position="6"/>
        <end position="26"/>
    </location>
</feature>
<comment type="caution">
    <text evidence="2">The sequence shown here is derived from an EMBL/GenBank/DDBJ whole genome shotgun (WGS) entry which is preliminary data.</text>
</comment>
<dbReference type="EMBL" id="RCUY01000015">
    <property type="protein sequence ID" value="RLP79211.1"/>
    <property type="molecule type" value="Genomic_DNA"/>
</dbReference>
<evidence type="ECO:0000256" key="1">
    <source>
        <dbReference type="SAM" id="Phobius"/>
    </source>
</evidence>
<protein>
    <recommendedName>
        <fullName evidence="4">DUF2975 domain-containing protein</fullName>
    </recommendedName>
</protein>
<dbReference type="AlphaFoldDB" id="A0A3L7AI13"/>
<accession>A0A3L7AI13</accession>
<feature type="transmembrane region" description="Helical" evidence="1">
    <location>
        <begin position="216"/>
        <end position="238"/>
    </location>
</feature>